<evidence type="ECO:0000313" key="2">
    <source>
        <dbReference type="Proteomes" id="UP000324748"/>
    </source>
</evidence>
<protein>
    <submittedName>
        <fullName evidence="1">Uncharacterized protein</fullName>
    </submittedName>
</protein>
<evidence type="ECO:0000313" key="1">
    <source>
        <dbReference type="EMBL" id="KAA1111087.1"/>
    </source>
</evidence>
<organism evidence="1 2">
    <name type="scientific">Puccinia graminis f. sp. tritici</name>
    <dbReference type="NCBI Taxonomy" id="56615"/>
    <lineage>
        <taxon>Eukaryota</taxon>
        <taxon>Fungi</taxon>
        <taxon>Dikarya</taxon>
        <taxon>Basidiomycota</taxon>
        <taxon>Pucciniomycotina</taxon>
        <taxon>Pucciniomycetes</taxon>
        <taxon>Pucciniales</taxon>
        <taxon>Pucciniaceae</taxon>
        <taxon>Puccinia</taxon>
    </lineage>
</organism>
<keyword evidence="2" id="KW-1185">Reference proteome</keyword>
<comment type="caution">
    <text evidence="1">The sequence shown here is derived from an EMBL/GenBank/DDBJ whole genome shotgun (WGS) entry which is preliminary data.</text>
</comment>
<dbReference type="AlphaFoldDB" id="A0A5B0QCY7"/>
<proteinExistence type="predicted"/>
<dbReference type="EMBL" id="VSWC01000027">
    <property type="protein sequence ID" value="KAA1111087.1"/>
    <property type="molecule type" value="Genomic_DNA"/>
</dbReference>
<dbReference type="OrthoDB" id="10270724at2759"/>
<sequence>MYIDSVEPKTDTLQITASKPEDVQKVFTDVVYKKMRALVVQEKQQRMIESFYPLLEEERQEELERVGIGKTKSQNDALDELWINRRNWFRFWKQRANIEVVEKVSGIPNHSQHLFTRNLTWFLFYVDMIGRILCGYHTGNRPTARARDINSTLLNQAFQMALQYSPDPSSLINKRKHPHGYRRRHSKLEVVWQWLHRFITSLDNHPAFQQIFFPRGCGGQIPNHTQGFFNYISTYSIKQLNQRLVEYYDHIDHCQSNPNAPLECFHQTILVCSSALS</sequence>
<name>A0A5B0QCY7_PUCGR</name>
<reference evidence="1 2" key="1">
    <citation type="submission" date="2019-05" db="EMBL/GenBank/DDBJ databases">
        <title>Emergence of the Ug99 lineage of the wheat stem rust pathogen through somatic hybridization.</title>
        <authorList>
            <person name="Li F."/>
            <person name="Upadhyaya N.M."/>
            <person name="Sperschneider J."/>
            <person name="Matny O."/>
            <person name="Nguyen-Phuc H."/>
            <person name="Mago R."/>
            <person name="Raley C."/>
            <person name="Miller M.E."/>
            <person name="Silverstein K.A.T."/>
            <person name="Henningsen E."/>
            <person name="Hirsch C.D."/>
            <person name="Visser B."/>
            <person name="Pretorius Z.A."/>
            <person name="Steffenson B.J."/>
            <person name="Schwessinger B."/>
            <person name="Dodds P.N."/>
            <person name="Figueroa M."/>
        </authorList>
    </citation>
    <scope>NUCLEOTIDE SEQUENCE [LARGE SCALE GENOMIC DNA]</scope>
    <source>
        <strain evidence="1">21-0</strain>
    </source>
</reference>
<gene>
    <name evidence="1" type="ORF">PGT21_036405</name>
</gene>
<dbReference type="Proteomes" id="UP000324748">
    <property type="component" value="Unassembled WGS sequence"/>
</dbReference>
<accession>A0A5B0QCY7</accession>